<name>A0A8T2XGT2_POPDE</name>
<feature type="compositionally biased region" description="Basic and acidic residues" evidence="1">
    <location>
        <begin position="7"/>
        <end position="29"/>
    </location>
</feature>
<dbReference type="EMBL" id="JACEGQ020000012">
    <property type="protein sequence ID" value="KAH8491874.1"/>
    <property type="molecule type" value="Genomic_DNA"/>
</dbReference>
<gene>
    <name evidence="2" type="ORF">H0E87_021462</name>
</gene>
<comment type="caution">
    <text evidence="2">The sequence shown here is derived from an EMBL/GenBank/DDBJ whole genome shotgun (WGS) entry which is preliminary data.</text>
</comment>
<feature type="region of interest" description="Disordered" evidence="1">
    <location>
        <begin position="1"/>
        <end position="29"/>
    </location>
</feature>
<protein>
    <submittedName>
        <fullName evidence="2">Uncharacterized protein</fullName>
    </submittedName>
</protein>
<organism evidence="2 3">
    <name type="scientific">Populus deltoides</name>
    <name type="common">Eastern poplar</name>
    <name type="synonym">Eastern cottonwood</name>
    <dbReference type="NCBI Taxonomy" id="3696"/>
    <lineage>
        <taxon>Eukaryota</taxon>
        <taxon>Viridiplantae</taxon>
        <taxon>Streptophyta</taxon>
        <taxon>Embryophyta</taxon>
        <taxon>Tracheophyta</taxon>
        <taxon>Spermatophyta</taxon>
        <taxon>Magnoliopsida</taxon>
        <taxon>eudicotyledons</taxon>
        <taxon>Gunneridae</taxon>
        <taxon>Pentapetalae</taxon>
        <taxon>rosids</taxon>
        <taxon>fabids</taxon>
        <taxon>Malpighiales</taxon>
        <taxon>Salicaceae</taxon>
        <taxon>Saliceae</taxon>
        <taxon>Populus</taxon>
    </lineage>
</organism>
<proteinExistence type="predicted"/>
<evidence type="ECO:0000256" key="1">
    <source>
        <dbReference type="SAM" id="MobiDB-lite"/>
    </source>
</evidence>
<evidence type="ECO:0000313" key="3">
    <source>
        <dbReference type="Proteomes" id="UP000807159"/>
    </source>
</evidence>
<reference evidence="2" key="1">
    <citation type="journal article" date="2021" name="J. Hered.">
        <title>Genome Assembly of Salicaceae Populus deltoides (Eastern Cottonwood) I-69 Based on Nanopore Sequencing and Hi-C Technologies.</title>
        <authorList>
            <person name="Bai S."/>
            <person name="Wu H."/>
            <person name="Zhang J."/>
            <person name="Pan Z."/>
            <person name="Zhao W."/>
            <person name="Li Z."/>
            <person name="Tong C."/>
        </authorList>
    </citation>
    <scope>NUCLEOTIDE SEQUENCE</scope>
    <source>
        <tissue evidence="2">Leaf</tissue>
    </source>
</reference>
<dbReference type="Proteomes" id="UP000807159">
    <property type="component" value="Chromosome 12"/>
</dbReference>
<dbReference type="AlphaFoldDB" id="A0A8T2XGT2"/>
<keyword evidence="3" id="KW-1185">Reference proteome</keyword>
<sequence length="100" mass="11442">MNSKVKLYRENVKAPSCEHSKSSEVRKSAESSRKLFNVPVRNPSLSKYVNLDTLAQELLVSQESSTADCRSTGLVNSIREAKQKFEERFSGKKKTRRYDQ</sequence>
<evidence type="ECO:0000313" key="2">
    <source>
        <dbReference type="EMBL" id="KAH8491874.1"/>
    </source>
</evidence>
<accession>A0A8T2XGT2</accession>